<name>A0A6G8Q526_9ACTN</name>
<evidence type="ECO:0000313" key="1">
    <source>
        <dbReference type="EMBL" id="QIN81519.1"/>
    </source>
</evidence>
<gene>
    <name evidence="1" type="ORF">GBA63_01920</name>
</gene>
<keyword evidence="2" id="KW-1185">Reference proteome</keyword>
<dbReference type="RefSeq" id="WP_166172975.1">
    <property type="nucleotide sequence ID" value="NZ_CP045119.1"/>
</dbReference>
<dbReference type="KEGG" id="rub:GBA63_01920"/>
<organism evidence="1 2">
    <name type="scientific">Rubrobacter tropicus</name>
    <dbReference type="NCBI Taxonomy" id="2653851"/>
    <lineage>
        <taxon>Bacteria</taxon>
        <taxon>Bacillati</taxon>
        <taxon>Actinomycetota</taxon>
        <taxon>Rubrobacteria</taxon>
        <taxon>Rubrobacterales</taxon>
        <taxon>Rubrobacteraceae</taxon>
        <taxon>Rubrobacter</taxon>
    </lineage>
</organism>
<proteinExistence type="predicted"/>
<sequence>MTEPTGTESFPELFGVIENYARGDHNHQVKALRVISAAYLPLFEVPPMPDAKRVVEEVLRANDYLLIDPESGGLEPAAVDAVVSVATSRLDQSDIQWGAGCLLEIMDALRQRARTDGYGTYVLDAEDVLDGLESILAADIVEDAIEDAIVEALEDET</sequence>
<reference evidence="1 2" key="1">
    <citation type="submission" date="2019-10" db="EMBL/GenBank/DDBJ databases">
        <title>Rubrobacter sp nov SCSIO 52090 isolated from a deep-sea sediment in the South China Sea.</title>
        <authorList>
            <person name="Chen R.W."/>
        </authorList>
    </citation>
    <scope>NUCLEOTIDE SEQUENCE [LARGE SCALE GENOMIC DNA]</scope>
    <source>
        <strain evidence="1 2">SCSIO 52909</strain>
    </source>
</reference>
<accession>A0A6G8Q526</accession>
<evidence type="ECO:0000313" key="2">
    <source>
        <dbReference type="Proteomes" id="UP000501452"/>
    </source>
</evidence>
<dbReference type="AlphaFoldDB" id="A0A6G8Q526"/>
<dbReference type="Proteomes" id="UP000501452">
    <property type="component" value="Chromosome"/>
</dbReference>
<dbReference type="EMBL" id="CP045119">
    <property type="protein sequence ID" value="QIN81519.1"/>
    <property type="molecule type" value="Genomic_DNA"/>
</dbReference>
<protein>
    <submittedName>
        <fullName evidence="1">Uncharacterized protein</fullName>
    </submittedName>
</protein>